<dbReference type="OrthoDB" id="10009801at2759"/>
<dbReference type="FunCoup" id="A0A6P8HSR9">
    <property type="interactions" value="551"/>
</dbReference>
<dbReference type="GO" id="GO:0031629">
    <property type="term" value="P:synaptic vesicle fusion to presynaptic active zone membrane"/>
    <property type="evidence" value="ECO:0007669"/>
    <property type="project" value="TreeGrafter"/>
</dbReference>
<evidence type="ECO:0000256" key="3">
    <source>
        <dbReference type="ARBA" id="ARBA00024443"/>
    </source>
</evidence>
<dbReference type="GO" id="GO:0005886">
    <property type="term" value="C:plasma membrane"/>
    <property type="evidence" value="ECO:0007669"/>
    <property type="project" value="TreeGrafter"/>
</dbReference>
<dbReference type="RefSeq" id="XP_031559429.1">
    <property type="nucleotide sequence ID" value="XM_031703569.1"/>
</dbReference>
<gene>
    <name evidence="7" type="primary">LOC116295669</name>
</gene>
<dbReference type="PANTHER" id="PTHR19305">
    <property type="entry name" value="SYNAPTOSOMAL ASSOCIATED PROTEIN"/>
    <property type="match status" value="1"/>
</dbReference>
<dbReference type="SUPFAM" id="SSF58038">
    <property type="entry name" value="SNARE fusion complex"/>
    <property type="match status" value="2"/>
</dbReference>
<protein>
    <recommendedName>
        <fullName evidence="3">Synaptosomal-associated protein 47</fullName>
    </recommendedName>
    <alternativeName>
        <fullName evidence="4">Synaptosomal-associated 47 kDa protein</fullName>
    </alternativeName>
</protein>
<proteinExistence type="inferred from homology"/>
<name>A0A6P8HSR9_ACTTE</name>
<evidence type="ECO:0000256" key="1">
    <source>
        <dbReference type="ARBA" id="ARBA00022737"/>
    </source>
</evidence>
<dbReference type="Proteomes" id="UP000515163">
    <property type="component" value="Unplaced"/>
</dbReference>
<accession>A0A6P8HSR9</accession>
<keyword evidence="6" id="KW-1185">Reference proteome</keyword>
<dbReference type="InterPro" id="IPR000727">
    <property type="entry name" value="T_SNARE_dom"/>
</dbReference>
<evidence type="ECO:0000259" key="5">
    <source>
        <dbReference type="PROSITE" id="PS50192"/>
    </source>
</evidence>
<evidence type="ECO:0000313" key="6">
    <source>
        <dbReference type="Proteomes" id="UP000515163"/>
    </source>
</evidence>
<organism evidence="6 7">
    <name type="scientific">Actinia tenebrosa</name>
    <name type="common">Australian red waratah sea anemone</name>
    <dbReference type="NCBI Taxonomy" id="6105"/>
    <lineage>
        <taxon>Eukaryota</taxon>
        <taxon>Metazoa</taxon>
        <taxon>Cnidaria</taxon>
        <taxon>Anthozoa</taxon>
        <taxon>Hexacorallia</taxon>
        <taxon>Actiniaria</taxon>
        <taxon>Actiniidae</taxon>
        <taxon>Actinia</taxon>
    </lineage>
</organism>
<evidence type="ECO:0000256" key="2">
    <source>
        <dbReference type="ARBA" id="ARBA00024354"/>
    </source>
</evidence>
<dbReference type="GO" id="GO:0005484">
    <property type="term" value="F:SNAP receptor activity"/>
    <property type="evidence" value="ECO:0007669"/>
    <property type="project" value="TreeGrafter"/>
</dbReference>
<dbReference type="Gene3D" id="2.30.29.30">
    <property type="entry name" value="Pleckstrin-homology domain (PH domain)/Phosphotyrosine-binding domain (PTB)"/>
    <property type="match status" value="1"/>
</dbReference>
<dbReference type="Gene3D" id="1.20.5.110">
    <property type="match status" value="2"/>
</dbReference>
<sequence length="397" mass="44863">MASIGKWKASYYCDSKRSWIPGIFQVCPQFIRFTEEIPKSTNDIIDLTINFDEFVELKKETTAIFYTALTIRCTNNKYWFASFPSCSHVYNILEHFWRERLLSGNDSSAQQGSGGQKLLEILHDSANCLSSTSKTLETQGQQIDNACRTMNKLHNDLRVAETIISSMDSWLNQWDLHVPEVVINVPKQGSEMEKMELPVLYAASEKEKHISGSLVLSSKVLEILDIQRNPVYSFTAREVSEVRVHTPFEMTLIKSEIGKPEVCVHLISAKLIKVMPHINVMLGPKLNFDEPPDSVAMTTASSHNDTDELLANLKLDEIEKQKKMQKASSAMGNRGAKTVSETEAAQMTKILQDMKSMAVGIQDEQNRQLGMLDLLSDSVDKANERIRKDARTIKRLT</sequence>
<dbReference type="PROSITE" id="PS50192">
    <property type="entry name" value="T_SNARE"/>
    <property type="match status" value="1"/>
</dbReference>
<evidence type="ECO:0000256" key="4">
    <source>
        <dbReference type="ARBA" id="ARBA00032027"/>
    </source>
</evidence>
<dbReference type="GO" id="GO:0098793">
    <property type="term" value="C:presynapse"/>
    <property type="evidence" value="ECO:0007669"/>
    <property type="project" value="GOC"/>
</dbReference>
<dbReference type="GeneID" id="116295669"/>
<dbReference type="GO" id="GO:0016082">
    <property type="term" value="P:synaptic vesicle priming"/>
    <property type="evidence" value="ECO:0007669"/>
    <property type="project" value="TreeGrafter"/>
</dbReference>
<reference evidence="7" key="1">
    <citation type="submission" date="2025-08" db="UniProtKB">
        <authorList>
            <consortium name="RefSeq"/>
        </authorList>
    </citation>
    <scope>IDENTIFICATION</scope>
    <source>
        <tissue evidence="7">Tentacle</tissue>
    </source>
</reference>
<dbReference type="InterPro" id="IPR011993">
    <property type="entry name" value="PH-like_dom_sf"/>
</dbReference>
<dbReference type="AlphaFoldDB" id="A0A6P8HSR9"/>
<dbReference type="GO" id="GO:0019905">
    <property type="term" value="F:syntaxin binding"/>
    <property type="evidence" value="ECO:0007669"/>
    <property type="project" value="TreeGrafter"/>
</dbReference>
<keyword evidence="1" id="KW-0677">Repeat</keyword>
<dbReference type="PANTHER" id="PTHR19305:SF1">
    <property type="entry name" value="SYNAPTOSOMAL-ASSOCIATED PROTEIN 47"/>
    <property type="match status" value="1"/>
</dbReference>
<dbReference type="InParanoid" id="A0A6P8HSR9"/>
<evidence type="ECO:0000313" key="7">
    <source>
        <dbReference type="RefSeq" id="XP_031559429.1"/>
    </source>
</evidence>
<dbReference type="GO" id="GO:0031201">
    <property type="term" value="C:SNARE complex"/>
    <property type="evidence" value="ECO:0007669"/>
    <property type="project" value="TreeGrafter"/>
</dbReference>
<comment type="similarity">
    <text evidence="2">Belongs to the SVAP1 family.</text>
</comment>
<feature type="domain" description="T-SNARE coiled-coil homology" evidence="5">
    <location>
        <begin position="346"/>
        <end position="396"/>
    </location>
</feature>
<dbReference type="KEGG" id="aten:116295669"/>